<organism evidence="1 2">
    <name type="scientific">Ructibacterium gallinarum</name>
    <dbReference type="NCBI Taxonomy" id="2779355"/>
    <lineage>
        <taxon>Bacteria</taxon>
        <taxon>Bacillati</taxon>
        <taxon>Bacillota</taxon>
        <taxon>Clostridia</taxon>
        <taxon>Eubacteriales</taxon>
        <taxon>Oscillospiraceae</taxon>
        <taxon>Ructibacterium</taxon>
    </lineage>
</organism>
<dbReference type="EMBL" id="JADCKB010000011">
    <property type="protein sequence ID" value="MBE5040139.1"/>
    <property type="molecule type" value="Genomic_DNA"/>
</dbReference>
<proteinExistence type="predicted"/>
<comment type="caution">
    <text evidence="1">The sequence shown here is derived from an EMBL/GenBank/DDBJ whole genome shotgun (WGS) entry which is preliminary data.</text>
</comment>
<keyword evidence="2" id="KW-1185">Reference proteome</keyword>
<name>A0A9D5M3R1_9FIRM</name>
<dbReference type="AlphaFoldDB" id="A0A9D5M3R1"/>
<protein>
    <submittedName>
        <fullName evidence="1">Uncharacterized protein</fullName>
    </submittedName>
</protein>
<gene>
    <name evidence="1" type="ORF">INF28_06655</name>
</gene>
<dbReference type="RefSeq" id="WP_226392688.1">
    <property type="nucleotide sequence ID" value="NZ_JADCKB010000011.1"/>
</dbReference>
<dbReference type="Proteomes" id="UP000806542">
    <property type="component" value="Unassembled WGS sequence"/>
</dbReference>
<sequence length="85" mass="9657">MIPIVEKLENVEVKVSANVEDTTDIILLNFQIVLNCMMEAKNLVMELHGESVMTDVLDDCIKKMNILINSNPKIKEDGEYYGKNN</sequence>
<reference evidence="1" key="1">
    <citation type="submission" date="2020-10" db="EMBL/GenBank/DDBJ databases">
        <title>ChiBAC.</title>
        <authorList>
            <person name="Zenner C."/>
            <person name="Hitch T.C.A."/>
            <person name="Clavel T."/>
        </authorList>
    </citation>
    <scope>NUCLEOTIDE SEQUENCE</scope>
    <source>
        <strain evidence="1">DSM 107454</strain>
    </source>
</reference>
<accession>A0A9D5M3R1</accession>
<evidence type="ECO:0000313" key="1">
    <source>
        <dbReference type="EMBL" id="MBE5040139.1"/>
    </source>
</evidence>
<evidence type="ECO:0000313" key="2">
    <source>
        <dbReference type="Proteomes" id="UP000806542"/>
    </source>
</evidence>